<gene>
    <name evidence="2" type="ORF">CI610_02306</name>
</gene>
<keyword evidence="1" id="KW-0472">Membrane</keyword>
<feature type="transmembrane region" description="Helical" evidence="1">
    <location>
        <begin position="31"/>
        <end position="48"/>
    </location>
</feature>
<feature type="transmembrane region" description="Helical" evidence="1">
    <location>
        <begin position="6"/>
        <end position="24"/>
    </location>
</feature>
<name>A0A2H9T6B8_9ZZZZ</name>
<feature type="transmembrane region" description="Helical" evidence="1">
    <location>
        <begin position="113"/>
        <end position="130"/>
    </location>
</feature>
<reference evidence="2" key="1">
    <citation type="journal article" date="2017" name="Appl. Environ. Microbiol.">
        <title>Molecular characterization of an Endozoicomonas-like organism causing infection in king scallop Pecten maximus L.</title>
        <authorList>
            <person name="Cano I."/>
            <person name="van Aerle R."/>
            <person name="Ross S."/>
            <person name="Verner-Jeffreys D.W."/>
            <person name="Paley R.K."/>
            <person name="Rimmer G."/>
            <person name="Ryder D."/>
            <person name="Hooper P."/>
            <person name="Stone D."/>
            <person name="Feist S.W."/>
        </authorList>
    </citation>
    <scope>NUCLEOTIDE SEQUENCE</scope>
</reference>
<feature type="transmembrane region" description="Helical" evidence="1">
    <location>
        <begin position="136"/>
        <end position="154"/>
    </location>
</feature>
<dbReference type="EMBL" id="NSIT01000133">
    <property type="protein sequence ID" value="PJE78749.1"/>
    <property type="molecule type" value="Genomic_DNA"/>
</dbReference>
<dbReference type="AlphaFoldDB" id="A0A2H9T6B8"/>
<evidence type="ECO:0000313" key="2">
    <source>
        <dbReference type="EMBL" id="PJE78749.1"/>
    </source>
</evidence>
<feature type="transmembrane region" description="Helical" evidence="1">
    <location>
        <begin position="219"/>
        <end position="239"/>
    </location>
</feature>
<feature type="transmembrane region" description="Helical" evidence="1">
    <location>
        <begin position="68"/>
        <end position="92"/>
    </location>
</feature>
<evidence type="ECO:0000256" key="1">
    <source>
        <dbReference type="SAM" id="Phobius"/>
    </source>
</evidence>
<comment type="caution">
    <text evidence="2">The sequence shown here is derived from an EMBL/GenBank/DDBJ whole genome shotgun (WGS) entry which is preliminary data.</text>
</comment>
<keyword evidence="1" id="KW-1133">Transmembrane helix</keyword>
<proteinExistence type="predicted"/>
<sequence>MFASGFHSLIICRCAAIGLAVLLGRYIPYPLYYFILTMLAFTHTLLALKSSSAEYPKLLSGSKTRWFFGFIVILALLSAFSGWPSIPLLFVIHHVLTEQYIYSYAKKEKAESVVFYLCLIMNTVVGFVFSGHVNTVIGSVVVMVCLLALLVYAILKQSWIYNKRRIAFEISQLCFVAWFLIGHVQIIDLLMYHFLFWAVYPVFRLSGKRYKSRMLMEQVACFFLLSCVSLVLYPLNSSAPRFIDVDPRQFFSLFHPTEPLFWIGSLHIVLSLALSRLNPRWINRLFSSIRT</sequence>
<keyword evidence="1" id="KW-0812">Transmembrane</keyword>
<protein>
    <submittedName>
        <fullName evidence="2">Uncharacterized protein</fullName>
    </submittedName>
</protein>
<organism evidence="2">
    <name type="scientific">invertebrate metagenome</name>
    <dbReference type="NCBI Taxonomy" id="1711999"/>
    <lineage>
        <taxon>unclassified sequences</taxon>
        <taxon>metagenomes</taxon>
        <taxon>organismal metagenomes</taxon>
    </lineage>
</organism>
<accession>A0A2H9T6B8</accession>